<dbReference type="OrthoDB" id="3695533at2"/>
<dbReference type="InterPro" id="IPR011989">
    <property type="entry name" value="ARM-like"/>
</dbReference>
<dbReference type="EMBL" id="MKQR01000002">
    <property type="protein sequence ID" value="OLR95325.1"/>
    <property type="molecule type" value="Genomic_DNA"/>
</dbReference>
<accession>A0A1Q9LTG6</accession>
<name>A0A1Q9LTG6_9PSEU</name>
<proteinExistence type="predicted"/>
<evidence type="ECO:0008006" key="3">
    <source>
        <dbReference type="Google" id="ProtNLM"/>
    </source>
</evidence>
<comment type="caution">
    <text evidence="1">The sequence shown here is derived from an EMBL/GenBank/DDBJ whole genome shotgun (WGS) entry which is preliminary data.</text>
</comment>
<dbReference type="Proteomes" id="UP000186040">
    <property type="component" value="Unassembled WGS sequence"/>
</dbReference>
<gene>
    <name evidence="1" type="ORF">BJP25_06055</name>
</gene>
<dbReference type="Gene3D" id="1.25.10.10">
    <property type="entry name" value="Leucine-rich Repeat Variant"/>
    <property type="match status" value="1"/>
</dbReference>
<reference evidence="1 2" key="1">
    <citation type="submission" date="2016-10" db="EMBL/GenBank/DDBJ databases">
        <title>The Draft Genome Sequence of Actinokineospora bangkokensis 44EHWT reveals the biosynthetic pathway of antifungal compounds Thailandins with unusual extender unit butylmalonyl-CoA.</title>
        <authorList>
            <person name="Greule A."/>
            <person name="Intra B."/>
            <person name="Flemming S."/>
            <person name="Rommel M.G."/>
            <person name="Panbangred W."/>
            <person name="Bechthold A."/>
        </authorList>
    </citation>
    <scope>NUCLEOTIDE SEQUENCE [LARGE SCALE GENOMIC DNA]</scope>
    <source>
        <strain evidence="1 2">44EHW</strain>
    </source>
</reference>
<dbReference type="RefSeq" id="WP_075972761.1">
    <property type="nucleotide sequence ID" value="NZ_MKQR01000002.1"/>
</dbReference>
<organism evidence="1 2">
    <name type="scientific">Actinokineospora bangkokensis</name>
    <dbReference type="NCBI Taxonomy" id="1193682"/>
    <lineage>
        <taxon>Bacteria</taxon>
        <taxon>Bacillati</taxon>
        <taxon>Actinomycetota</taxon>
        <taxon>Actinomycetes</taxon>
        <taxon>Pseudonocardiales</taxon>
        <taxon>Pseudonocardiaceae</taxon>
        <taxon>Actinokineospora</taxon>
    </lineage>
</organism>
<dbReference type="AlphaFoldDB" id="A0A1Q9LTG6"/>
<dbReference type="InterPro" id="IPR016024">
    <property type="entry name" value="ARM-type_fold"/>
</dbReference>
<evidence type="ECO:0000313" key="1">
    <source>
        <dbReference type="EMBL" id="OLR95325.1"/>
    </source>
</evidence>
<evidence type="ECO:0000313" key="2">
    <source>
        <dbReference type="Proteomes" id="UP000186040"/>
    </source>
</evidence>
<keyword evidence="2" id="KW-1185">Reference proteome</keyword>
<sequence>MVSTDPEAVVADALDEASVTRRESIRWLVDSTDPRTDEVVLAEYGSRRGHFPAGAVLSRVLAERDPDRDPAYLFDRFDRSGESWFARWRGRVGARWHSRFPLASTYGVTRLRKTDPVARYTHDLSGWRLRTAAVAALGDTADPVALPVLVLALRARSWRLRTDAANSVRRLVRDLGPGVVLPDEVRDALAANLVHRRDEVAAAAAHALVAAGHPEPVEQVSNPPADRAAAFQAALRGEAPPLATLWPGGTT</sequence>
<dbReference type="SUPFAM" id="SSF48371">
    <property type="entry name" value="ARM repeat"/>
    <property type="match status" value="1"/>
</dbReference>
<protein>
    <recommendedName>
        <fullName evidence="3">HEAT repeat domain-containing protein</fullName>
    </recommendedName>
</protein>